<sequence length="305" mass="34208">MASLGLATRALWSLRAVKAPLTGPAFVSSQRFIHTSLSAFEESKSEDTTAAAAATAEDDTAEAPASKKLPYRRRKFHQWLQSEGARFEKPSFSGPNFISETPFPMNPLFKPTPPMSNVAKEEIYKLHRSDSTKWTPRQLGMKYNISIKRVEAILRLKHLEKEMIAEGFVPQENFTKGMEQLMGVKAERSAAITEPLTDILPQVGSPKFEAVDEEETFTAEDAARVLKRRPLAEIKARLLEEEQKRPFKLVDSIKGVAQHEPVPTTPISRNSAETSARFKFTFVDTSKKATLIREKDGTLHQVHQS</sequence>
<evidence type="ECO:0000313" key="2">
    <source>
        <dbReference type="Proteomes" id="UP000738359"/>
    </source>
</evidence>
<dbReference type="GO" id="GO:0032543">
    <property type="term" value="P:mitochondrial translation"/>
    <property type="evidence" value="ECO:0007669"/>
    <property type="project" value="TreeGrafter"/>
</dbReference>
<gene>
    <name evidence="1" type="ORF">BGZ70_008428</name>
</gene>
<dbReference type="PANTHER" id="PTHR28158">
    <property type="entry name" value="37S RIBOSOMAL PROTEIN S35, MITOCHONDRIAL"/>
    <property type="match status" value="1"/>
</dbReference>
<dbReference type="AlphaFoldDB" id="A0A9P6J3I8"/>
<dbReference type="Proteomes" id="UP000738359">
    <property type="component" value="Unassembled WGS sequence"/>
</dbReference>
<name>A0A9P6J3I8_MORAP</name>
<evidence type="ECO:0000313" key="1">
    <source>
        <dbReference type="EMBL" id="KAF9960963.1"/>
    </source>
</evidence>
<protein>
    <recommendedName>
        <fullName evidence="3">Eukaryotic mitochondrial regulator protein-domain-containing protein</fullName>
    </recommendedName>
</protein>
<dbReference type="PANTHER" id="PTHR28158:SF1">
    <property type="entry name" value="SMALL RIBOSOMAL SUBUNIT PROTEIN MS45"/>
    <property type="match status" value="1"/>
</dbReference>
<reference evidence="1" key="1">
    <citation type="journal article" date="2020" name="Fungal Divers.">
        <title>Resolving the Mortierellaceae phylogeny through synthesis of multi-gene phylogenetics and phylogenomics.</title>
        <authorList>
            <person name="Vandepol N."/>
            <person name="Liber J."/>
            <person name="Desiro A."/>
            <person name="Na H."/>
            <person name="Kennedy M."/>
            <person name="Barry K."/>
            <person name="Grigoriev I.V."/>
            <person name="Miller A.N."/>
            <person name="O'Donnell K."/>
            <person name="Stajich J.E."/>
            <person name="Bonito G."/>
        </authorList>
    </citation>
    <scope>NUCLEOTIDE SEQUENCE</scope>
    <source>
        <strain evidence="1">CK1249</strain>
    </source>
</reference>
<organism evidence="1 2">
    <name type="scientific">Mortierella alpina</name>
    <name type="common">Oleaginous fungus</name>
    <name type="synonym">Mortierella renispora</name>
    <dbReference type="NCBI Taxonomy" id="64518"/>
    <lineage>
        <taxon>Eukaryota</taxon>
        <taxon>Fungi</taxon>
        <taxon>Fungi incertae sedis</taxon>
        <taxon>Mucoromycota</taxon>
        <taxon>Mortierellomycotina</taxon>
        <taxon>Mortierellomycetes</taxon>
        <taxon>Mortierellales</taxon>
        <taxon>Mortierellaceae</taxon>
        <taxon>Mortierella</taxon>
    </lineage>
</organism>
<dbReference type="Pfam" id="PF12298">
    <property type="entry name" value="Bot1p"/>
    <property type="match status" value="1"/>
</dbReference>
<accession>A0A9P6J3I8</accession>
<dbReference type="InterPro" id="IPR021036">
    <property type="entry name" value="Ribosomal_mS45"/>
</dbReference>
<comment type="caution">
    <text evidence="1">The sequence shown here is derived from an EMBL/GenBank/DDBJ whole genome shotgun (WGS) entry which is preliminary data.</text>
</comment>
<dbReference type="GO" id="GO:0005763">
    <property type="term" value="C:mitochondrial small ribosomal subunit"/>
    <property type="evidence" value="ECO:0007669"/>
    <property type="project" value="TreeGrafter"/>
</dbReference>
<dbReference type="EMBL" id="JAAAHY010000602">
    <property type="protein sequence ID" value="KAF9960963.1"/>
    <property type="molecule type" value="Genomic_DNA"/>
</dbReference>
<dbReference type="OrthoDB" id="10052321at2759"/>
<proteinExistence type="predicted"/>
<keyword evidence="2" id="KW-1185">Reference proteome</keyword>
<dbReference type="GO" id="GO:0003735">
    <property type="term" value="F:structural constituent of ribosome"/>
    <property type="evidence" value="ECO:0007669"/>
    <property type="project" value="TreeGrafter"/>
</dbReference>
<evidence type="ECO:0008006" key="3">
    <source>
        <dbReference type="Google" id="ProtNLM"/>
    </source>
</evidence>